<sequence length="221" mass="25144">MAREEVGPFFKDVGQPDPVVGPHPIVGYFFRRVEEAHRLAAVHRSFIYENAHRFLGAVPERKQHNSCAHARLDLDARRRHRLGHPRIDVLVFRKRQAEVELPPHSIRHLQQYAPRPSIDEEHHRVLAAVDRRVVDKSYLLEGVLGTIDLLAVDGLEHERCRLTVRERCQVAGHGECLGAQQCAEQAVPYSHAGRSCGAKAYWNMIYSQPGARKHARLEKGS</sequence>
<dbReference type="AlphaFoldDB" id="A0A8J2WX09"/>
<keyword evidence="2" id="KW-1185">Reference proteome</keyword>
<accession>A0A8J2WX09</accession>
<evidence type="ECO:0000313" key="2">
    <source>
        <dbReference type="Proteomes" id="UP000789595"/>
    </source>
</evidence>
<organism evidence="1 2">
    <name type="scientific">Pelagomonas calceolata</name>
    <dbReference type="NCBI Taxonomy" id="35677"/>
    <lineage>
        <taxon>Eukaryota</taxon>
        <taxon>Sar</taxon>
        <taxon>Stramenopiles</taxon>
        <taxon>Ochrophyta</taxon>
        <taxon>Pelagophyceae</taxon>
        <taxon>Pelagomonadales</taxon>
        <taxon>Pelagomonadaceae</taxon>
        <taxon>Pelagomonas</taxon>
    </lineage>
</organism>
<dbReference type="Proteomes" id="UP000789595">
    <property type="component" value="Unassembled WGS sequence"/>
</dbReference>
<name>A0A8J2WX09_9STRA</name>
<proteinExistence type="predicted"/>
<gene>
    <name evidence="1" type="ORF">PECAL_1P12580</name>
</gene>
<dbReference type="EMBL" id="CAKKNE010000001">
    <property type="protein sequence ID" value="CAH0364871.1"/>
    <property type="molecule type" value="Genomic_DNA"/>
</dbReference>
<reference evidence="1" key="1">
    <citation type="submission" date="2021-11" db="EMBL/GenBank/DDBJ databases">
        <authorList>
            <consortium name="Genoscope - CEA"/>
            <person name="William W."/>
        </authorList>
    </citation>
    <scope>NUCLEOTIDE SEQUENCE</scope>
</reference>
<evidence type="ECO:0000313" key="1">
    <source>
        <dbReference type="EMBL" id="CAH0364871.1"/>
    </source>
</evidence>
<comment type="caution">
    <text evidence="1">The sequence shown here is derived from an EMBL/GenBank/DDBJ whole genome shotgun (WGS) entry which is preliminary data.</text>
</comment>
<protein>
    <submittedName>
        <fullName evidence="1">Uncharacterized protein</fullName>
    </submittedName>
</protein>